<feature type="transmembrane region" description="Helical" evidence="2">
    <location>
        <begin position="111"/>
        <end position="132"/>
    </location>
</feature>
<feature type="transmembrane region" description="Helical" evidence="2">
    <location>
        <begin position="138"/>
        <end position="161"/>
    </location>
</feature>
<keyword evidence="5" id="KW-1185">Reference proteome</keyword>
<evidence type="ECO:0000256" key="1">
    <source>
        <dbReference type="SAM" id="MobiDB-lite"/>
    </source>
</evidence>
<sequence length="266" mass="31397">MINPFRNTPFMKKGRSYDLGKMSLKQMWKAYLTYPTILLYFLLILVTIGLSLYFYKGFWQTFIPVPVVVVVFPIVWYIIHRWIMHGRWFYRNPITAAMWKRIHWDHHQDPHLLEVLFGSPLYTLPTMIVVTMPIGGWIGGWSGAFSALATALVMTCIYEFFHTLQHLAYKPKWNWVVYIVQLHILHHFHDEDGNYGITNYLPDRLLGTFYRKAKDRPRSPYVFNLGYTLEEAQLYPWVMQRTGAPPRDRPDPARVPKSPKLSKEAS</sequence>
<evidence type="ECO:0000313" key="5">
    <source>
        <dbReference type="Proteomes" id="UP000315037"/>
    </source>
</evidence>
<name>A0A506UQW2_9PROT</name>
<dbReference type="EMBL" id="SORZ01000001">
    <property type="protein sequence ID" value="TPW35669.1"/>
    <property type="molecule type" value="Genomic_DNA"/>
</dbReference>
<feature type="transmembrane region" description="Helical" evidence="2">
    <location>
        <begin position="31"/>
        <end position="55"/>
    </location>
</feature>
<keyword evidence="2" id="KW-0472">Membrane</keyword>
<feature type="region of interest" description="Disordered" evidence="1">
    <location>
        <begin position="241"/>
        <end position="266"/>
    </location>
</feature>
<dbReference type="RefSeq" id="WP_165600474.1">
    <property type="nucleotide sequence ID" value="NZ_SORZ01000001.1"/>
</dbReference>
<dbReference type="InterPro" id="IPR006694">
    <property type="entry name" value="Fatty_acid_hydroxylase"/>
</dbReference>
<dbReference type="GO" id="GO:0016491">
    <property type="term" value="F:oxidoreductase activity"/>
    <property type="evidence" value="ECO:0007669"/>
    <property type="project" value="InterPro"/>
</dbReference>
<dbReference type="Pfam" id="PF04116">
    <property type="entry name" value="FA_hydroxylase"/>
    <property type="match status" value="1"/>
</dbReference>
<dbReference type="GO" id="GO:0008610">
    <property type="term" value="P:lipid biosynthetic process"/>
    <property type="evidence" value="ECO:0007669"/>
    <property type="project" value="InterPro"/>
</dbReference>
<keyword evidence="2" id="KW-0812">Transmembrane</keyword>
<feature type="domain" description="Fatty acid hydroxylase" evidence="3">
    <location>
        <begin position="66"/>
        <end position="208"/>
    </location>
</feature>
<evidence type="ECO:0000313" key="4">
    <source>
        <dbReference type="EMBL" id="TPW35669.1"/>
    </source>
</evidence>
<feature type="transmembrane region" description="Helical" evidence="2">
    <location>
        <begin position="61"/>
        <end position="79"/>
    </location>
</feature>
<reference evidence="4 5" key="1">
    <citation type="submission" date="2019-03" db="EMBL/GenBank/DDBJ databases">
        <title>The complete genome sequence of Neokomagataea sp. Jb2 NBRC113641.</title>
        <authorList>
            <person name="Chua K.-O."/>
            <person name="Chan K.-G."/>
            <person name="See-Too W.-S."/>
        </authorList>
    </citation>
    <scope>NUCLEOTIDE SEQUENCE [LARGE SCALE GENOMIC DNA]</scope>
    <source>
        <strain evidence="4 5">Jb2</strain>
    </source>
</reference>
<gene>
    <name evidence="4" type="ORF">E3202_01505</name>
</gene>
<accession>A0A506UQW2</accession>
<organism evidence="4 5">
    <name type="scientific">Oecophyllibacter saccharovorans</name>
    <dbReference type="NCBI Taxonomy" id="2558360"/>
    <lineage>
        <taxon>Bacteria</taxon>
        <taxon>Pseudomonadati</taxon>
        <taxon>Pseudomonadota</taxon>
        <taxon>Alphaproteobacteria</taxon>
        <taxon>Acetobacterales</taxon>
        <taxon>Acetobacteraceae</taxon>
        <taxon>Oecophyllibacter</taxon>
    </lineage>
</organism>
<dbReference type="GO" id="GO:0005506">
    <property type="term" value="F:iron ion binding"/>
    <property type="evidence" value="ECO:0007669"/>
    <property type="project" value="InterPro"/>
</dbReference>
<dbReference type="AlphaFoldDB" id="A0A506UQW2"/>
<evidence type="ECO:0000256" key="2">
    <source>
        <dbReference type="SAM" id="Phobius"/>
    </source>
</evidence>
<proteinExistence type="predicted"/>
<comment type="caution">
    <text evidence="4">The sequence shown here is derived from an EMBL/GenBank/DDBJ whole genome shotgun (WGS) entry which is preliminary data.</text>
</comment>
<keyword evidence="2" id="KW-1133">Transmembrane helix</keyword>
<evidence type="ECO:0000259" key="3">
    <source>
        <dbReference type="Pfam" id="PF04116"/>
    </source>
</evidence>
<dbReference type="Proteomes" id="UP000315037">
    <property type="component" value="Unassembled WGS sequence"/>
</dbReference>
<protein>
    <submittedName>
        <fullName evidence="4">Fatty acid hydroxylase family protein</fullName>
    </submittedName>
</protein>